<evidence type="ECO:0000313" key="12">
    <source>
        <dbReference type="Proteomes" id="UP000252174"/>
    </source>
</evidence>
<dbReference type="GO" id="GO:0018462">
    <property type="term" value="F:4-(hydroxymethyl)benzenesulfonate dehydrogenase activity"/>
    <property type="evidence" value="ECO:0007669"/>
    <property type="project" value="UniProtKB-EC"/>
</dbReference>
<accession>A0A369ANL2</accession>
<gene>
    <name evidence="11" type="ORF">DFR45_104144</name>
</gene>
<comment type="function">
    <text evidence="5">Involved in the toluene-4-sulfonate degradation pathway. Does not discriminate between the sulfonate and the carboxyl substituents and can also be involved in the p-toluenecarboxylate degradation pathway.</text>
</comment>
<comment type="subunit">
    <text evidence="2">Homodimer.</text>
</comment>
<dbReference type="InterPro" id="IPR016160">
    <property type="entry name" value="Ald_DH_CS_CYS"/>
</dbReference>
<comment type="similarity">
    <text evidence="1 9">Belongs to the aldehyde dehydrogenase family.</text>
</comment>
<evidence type="ECO:0000256" key="6">
    <source>
        <dbReference type="ARBA" id="ARBA00066857"/>
    </source>
</evidence>
<comment type="catalytic activity">
    <reaction evidence="4">
        <text>4-(hydroxymethyl)benzenesulfonate + NAD(+) = 4-formylbenzenesulfonate + NADH + H(+)</text>
        <dbReference type="Rhea" id="RHEA:24412"/>
        <dbReference type="ChEBI" id="CHEBI:11944"/>
        <dbReference type="ChEBI" id="CHEBI:11987"/>
        <dbReference type="ChEBI" id="CHEBI:15378"/>
        <dbReference type="ChEBI" id="CHEBI:57540"/>
        <dbReference type="ChEBI" id="CHEBI:57945"/>
        <dbReference type="EC" id="1.1.1.257"/>
    </reaction>
</comment>
<reference evidence="11 12" key="1">
    <citation type="submission" date="2018-07" db="EMBL/GenBank/DDBJ databases">
        <title>Genomic Encyclopedia of Type Strains, Phase IV (KMG-IV): sequencing the most valuable type-strain genomes for metagenomic binning, comparative biology and taxonomic classification.</title>
        <authorList>
            <person name="Goeker M."/>
        </authorList>
    </citation>
    <scope>NUCLEOTIDE SEQUENCE [LARGE SCALE GENOMIC DNA]</scope>
    <source>
        <strain evidence="11 12">DSM 100911</strain>
    </source>
</reference>
<evidence type="ECO:0000256" key="7">
    <source>
        <dbReference type="ARBA" id="ARBA00079883"/>
    </source>
</evidence>
<dbReference type="InterPro" id="IPR029510">
    <property type="entry name" value="Ald_DH_CS_GLU"/>
</dbReference>
<dbReference type="FunFam" id="3.40.309.10:FF:000012">
    <property type="entry name" value="Betaine aldehyde dehydrogenase"/>
    <property type="match status" value="1"/>
</dbReference>
<evidence type="ECO:0000259" key="10">
    <source>
        <dbReference type="Pfam" id="PF00171"/>
    </source>
</evidence>
<dbReference type="EC" id="1.1.1.257" evidence="6"/>
<evidence type="ECO:0000256" key="3">
    <source>
        <dbReference type="ARBA" id="ARBA00023002"/>
    </source>
</evidence>
<protein>
    <recommendedName>
        <fullName evidence="6">4-(hydroxymethyl)benzenesulfonate dehydrogenase</fullName>
        <ecNumber evidence="6">1.1.1.257</ecNumber>
    </recommendedName>
    <alternativeName>
        <fullName evidence="7">Toluenesulfonate aldehyde dehydrogenase TsaD</fullName>
    </alternativeName>
</protein>
<dbReference type="InterPro" id="IPR016161">
    <property type="entry name" value="Ald_DH/histidinol_DH"/>
</dbReference>
<keyword evidence="3 9" id="KW-0560">Oxidoreductase</keyword>
<dbReference type="PROSITE" id="PS00687">
    <property type="entry name" value="ALDEHYDE_DEHYDR_GLU"/>
    <property type="match status" value="1"/>
</dbReference>
<name>A0A369ANL2_9BURK</name>
<evidence type="ECO:0000256" key="4">
    <source>
        <dbReference type="ARBA" id="ARBA00051407"/>
    </source>
</evidence>
<sequence>MGAEKTLPDCSKLFLGGRWVEPVQGTYYDNENPAKRETICRVAQASAADVDAAVRCAQQALEPGSPWAQMTPAARARLLWRVAERIREQVEELAWLESLDTGKPYGEALHGDIPHAAGAFEYYAGWCSKLAGSVLPVSPRYLDYTRLEPVGVVGAIIPWNFPLQMAAMKVAPALAAGNAVLLKPAEQTPLTAFALARIFEELEFPPGVLNVLPGFGETGAAMVAHPGIDKITFTGSTAVGKIIMRGAADTLKRVSLELGGKSPNIVFADADLKRAVRGATTGIYYNQGQMCTAGSRILVQDSLYEKFLEAFTAAIADLRPGDPLDPKTRMGALVSQEQFDRVSHYVALGQEDGATLLAGGQGSADSGYFFPPTIFTDVQPTHRIAQEEIFGPVVSILRFGNEEEALRLANGVSYGLAAGVWTADVGRAHRIAHGLRAGTVWVNTYNALWNEAPFGGYKQSGMGREGGREGIEPYTEVKNICLSL</sequence>
<dbReference type="Proteomes" id="UP000252174">
    <property type="component" value="Unassembled WGS sequence"/>
</dbReference>
<dbReference type="EMBL" id="QPJU01000004">
    <property type="protein sequence ID" value="RCX09777.1"/>
    <property type="molecule type" value="Genomic_DNA"/>
</dbReference>
<dbReference type="Gene3D" id="3.40.309.10">
    <property type="entry name" value="Aldehyde Dehydrogenase, Chain A, domain 2"/>
    <property type="match status" value="1"/>
</dbReference>
<keyword evidence="12" id="KW-1185">Reference proteome</keyword>
<evidence type="ECO:0000256" key="9">
    <source>
        <dbReference type="RuleBase" id="RU003345"/>
    </source>
</evidence>
<dbReference type="PANTHER" id="PTHR11699">
    <property type="entry name" value="ALDEHYDE DEHYDROGENASE-RELATED"/>
    <property type="match status" value="1"/>
</dbReference>
<comment type="caution">
    <text evidence="11">The sequence shown here is derived from an EMBL/GenBank/DDBJ whole genome shotgun (WGS) entry which is preliminary data.</text>
</comment>
<dbReference type="Gene3D" id="3.40.605.10">
    <property type="entry name" value="Aldehyde Dehydrogenase, Chain A, domain 1"/>
    <property type="match status" value="1"/>
</dbReference>
<dbReference type="GO" id="GO:0016620">
    <property type="term" value="F:oxidoreductase activity, acting on the aldehyde or oxo group of donors, NAD or NADP as acceptor"/>
    <property type="evidence" value="ECO:0007669"/>
    <property type="project" value="InterPro"/>
</dbReference>
<dbReference type="Pfam" id="PF00171">
    <property type="entry name" value="Aldedh"/>
    <property type="match status" value="1"/>
</dbReference>
<organism evidence="11 12">
    <name type="scientific">Extensimonas vulgaris</name>
    <dbReference type="NCBI Taxonomy" id="1031594"/>
    <lineage>
        <taxon>Bacteria</taxon>
        <taxon>Pseudomonadati</taxon>
        <taxon>Pseudomonadota</taxon>
        <taxon>Betaproteobacteria</taxon>
        <taxon>Burkholderiales</taxon>
        <taxon>Comamonadaceae</taxon>
        <taxon>Extensimonas</taxon>
    </lineage>
</organism>
<dbReference type="FunFam" id="3.40.605.10:FF:000007">
    <property type="entry name" value="NAD/NADP-dependent betaine aldehyde dehydrogenase"/>
    <property type="match status" value="1"/>
</dbReference>
<proteinExistence type="inferred from homology"/>
<evidence type="ECO:0000313" key="11">
    <source>
        <dbReference type="EMBL" id="RCX09777.1"/>
    </source>
</evidence>
<dbReference type="FunFam" id="3.40.605.10:FF:000026">
    <property type="entry name" value="Aldehyde dehydrogenase, putative"/>
    <property type="match status" value="1"/>
</dbReference>
<feature type="active site" evidence="8">
    <location>
        <position position="257"/>
    </location>
</feature>
<evidence type="ECO:0000256" key="5">
    <source>
        <dbReference type="ARBA" id="ARBA00056807"/>
    </source>
</evidence>
<dbReference type="InterPro" id="IPR016162">
    <property type="entry name" value="Ald_DH_N"/>
</dbReference>
<evidence type="ECO:0000256" key="8">
    <source>
        <dbReference type="PROSITE-ProRule" id="PRU10007"/>
    </source>
</evidence>
<evidence type="ECO:0000256" key="2">
    <source>
        <dbReference type="ARBA" id="ARBA00011738"/>
    </source>
</evidence>
<dbReference type="SUPFAM" id="SSF53720">
    <property type="entry name" value="ALDH-like"/>
    <property type="match status" value="1"/>
</dbReference>
<dbReference type="PROSITE" id="PS00070">
    <property type="entry name" value="ALDEHYDE_DEHYDR_CYS"/>
    <property type="match status" value="1"/>
</dbReference>
<dbReference type="InterPro" id="IPR015590">
    <property type="entry name" value="Aldehyde_DH_dom"/>
</dbReference>
<dbReference type="AlphaFoldDB" id="A0A369ANL2"/>
<dbReference type="RefSeq" id="WP_114483154.1">
    <property type="nucleotide sequence ID" value="NZ_QPJU01000004.1"/>
</dbReference>
<evidence type="ECO:0000256" key="1">
    <source>
        <dbReference type="ARBA" id="ARBA00009986"/>
    </source>
</evidence>
<feature type="domain" description="Aldehyde dehydrogenase" evidence="10">
    <location>
        <begin position="19"/>
        <end position="480"/>
    </location>
</feature>
<dbReference type="InterPro" id="IPR016163">
    <property type="entry name" value="Ald_DH_C"/>
</dbReference>